<protein>
    <submittedName>
        <fullName evidence="10">Zinc finger protein 112</fullName>
    </submittedName>
</protein>
<dbReference type="OrthoDB" id="10039931at2759"/>
<organism evidence="10">
    <name type="scientific">Bactrocera latifrons</name>
    <name type="common">Malaysian fruit fly</name>
    <name type="synonym">Chaetodacus latifrons</name>
    <dbReference type="NCBI Taxonomy" id="174628"/>
    <lineage>
        <taxon>Eukaryota</taxon>
        <taxon>Metazoa</taxon>
        <taxon>Ecdysozoa</taxon>
        <taxon>Arthropoda</taxon>
        <taxon>Hexapoda</taxon>
        <taxon>Insecta</taxon>
        <taxon>Pterygota</taxon>
        <taxon>Neoptera</taxon>
        <taxon>Endopterygota</taxon>
        <taxon>Diptera</taxon>
        <taxon>Brachycera</taxon>
        <taxon>Muscomorpha</taxon>
        <taxon>Tephritoidea</taxon>
        <taxon>Tephritidae</taxon>
        <taxon>Bactrocera</taxon>
        <taxon>Bactrocera</taxon>
    </lineage>
</organism>
<dbReference type="SMART" id="SM00355">
    <property type="entry name" value="ZnF_C2H2"/>
    <property type="match status" value="10"/>
</dbReference>
<evidence type="ECO:0000256" key="1">
    <source>
        <dbReference type="ARBA" id="ARBA00004123"/>
    </source>
</evidence>
<feature type="domain" description="C2H2-type" evidence="9">
    <location>
        <begin position="657"/>
        <end position="685"/>
    </location>
</feature>
<feature type="domain" description="C2H2-type" evidence="9">
    <location>
        <begin position="629"/>
        <end position="656"/>
    </location>
</feature>
<evidence type="ECO:0000256" key="2">
    <source>
        <dbReference type="ARBA" id="ARBA00022723"/>
    </source>
</evidence>
<dbReference type="InterPro" id="IPR036236">
    <property type="entry name" value="Znf_C2H2_sf"/>
</dbReference>
<accession>A0A0K8W506</accession>
<dbReference type="GO" id="GO:0008270">
    <property type="term" value="F:zinc ion binding"/>
    <property type="evidence" value="ECO:0007669"/>
    <property type="project" value="UniProtKB-KW"/>
</dbReference>
<keyword evidence="6" id="KW-0539">Nucleus</keyword>
<evidence type="ECO:0000256" key="7">
    <source>
        <dbReference type="PROSITE-ProRule" id="PRU00042"/>
    </source>
</evidence>
<dbReference type="Pfam" id="PF00096">
    <property type="entry name" value="zf-C2H2"/>
    <property type="match status" value="3"/>
</dbReference>
<feature type="domain" description="C2H2-type" evidence="9">
    <location>
        <begin position="506"/>
        <end position="529"/>
    </location>
</feature>
<sequence>METSLNHMSEMDVTNSRVIIIDPSTFLKKKVVHSTNNPPNGKYKTTSLGKERKSVPHVPTTGKSLEDPIQKPSKLYFPSLSIEQNMKIQEIRDNHRKRNQLQNIQTSLNPNKQTEKPLVQCAPVCPETIPLTMYIEFINEALFDDEELAKKQHIPVYDSDGEVLELEEQTLEHELENPQNNSSATFTTNGVQTEEPAEDRINCGFVNVSKTGDDKYFNLRCFYCDAEFPISFWSEFSDHVIDTHGDLEKVYTENDVKSVSDVESLNDETDIFNEHFSNDDVEVSGKKLFVNLIDKDRLNCLTIKPDVKELLPEHFDHGNGYDSFSDEEPYYMSAENYEVCLEHCYGRMGDKNKCNATPGETIDQISFENTAPAIVMDFLEHLKGFPSLWRDNSDLNIKRYKNELKDLLTIMTEKWSLNLKKSVLCKNVENIKAWFIGMTEAKGGRSNMKFTEKYIDYYTKCAEYMYCDGDLKKTKVYCDICKKFCYDAVGLQIHKHRRHNMGQLPYSCNKCDKRFDYIHKLRKHLQRKHVVPGYLLETEAVCAECDQTFTDSREYVKHLEIHPKGNCHFACDVCGFRTRTAGILRHHKQRHQERVKNEEKIFECDECPFRCTTISLLKQHKRRHGEPNYQCELCPKRFHFSNLLKKHMTVHNGSYDYVCEKCGKLFVRKTYLMDHVKHLHMGYGHCKICNRVYGKQCIFQKHLRTQHRPLIGSIEELTRRTLVNSEGQNVGLSSRPRLKCRKYTYVIDPVTNRRTLKCPKCDKCYNQYDSLYAHFKKIHGATVPGYTRRLTGNQKLIKNHKKTSVLRSVSFALADPNVSEAVAAVNTILESSSIKHDNPISQNNRISNCNEIDTTDSKTTMESDVKEFHDVTPISSFEKFINRMHISNDCAPNTANKPETNQKNNPEATIKIENCLMDFEYLLNNSSAINFS</sequence>
<proteinExistence type="predicted"/>
<feature type="compositionally biased region" description="Polar residues" evidence="8">
    <location>
        <begin position="177"/>
        <end position="192"/>
    </location>
</feature>
<name>A0A0K8W506_BACLA</name>
<evidence type="ECO:0000313" key="10">
    <source>
        <dbReference type="EMBL" id="JAI45975.1"/>
    </source>
</evidence>
<feature type="region of interest" description="Disordered" evidence="8">
    <location>
        <begin position="31"/>
        <end position="70"/>
    </location>
</feature>
<reference evidence="10" key="1">
    <citation type="submission" date="2015-06" db="EMBL/GenBank/DDBJ databases">
        <authorList>
            <person name="Hoefler B.C."/>
            <person name="Straight P.D."/>
        </authorList>
    </citation>
    <scope>NUCLEOTIDE SEQUENCE</scope>
</reference>
<dbReference type="GO" id="GO:0005634">
    <property type="term" value="C:nucleus"/>
    <property type="evidence" value="ECO:0007669"/>
    <property type="project" value="UniProtKB-SubCell"/>
</dbReference>
<comment type="subcellular location">
    <subcellularLocation>
        <location evidence="1">Nucleus</location>
    </subcellularLocation>
</comment>
<feature type="domain" description="C2H2-type" evidence="9">
    <location>
        <begin position="756"/>
        <end position="784"/>
    </location>
</feature>
<evidence type="ECO:0000256" key="4">
    <source>
        <dbReference type="ARBA" id="ARBA00022771"/>
    </source>
</evidence>
<evidence type="ECO:0000256" key="3">
    <source>
        <dbReference type="ARBA" id="ARBA00022737"/>
    </source>
</evidence>
<feature type="region of interest" description="Disordered" evidence="8">
    <location>
        <begin position="174"/>
        <end position="193"/>
    </location>
</feature>
<evidence type="ECO:0000256" key="5">
    <source>
        <dbReference type="ARBA" id="ARBA00022833"/>
    </source>
</evidence>
<dbReference type="InterPro" id="IPR013087">
    <property type="entry name" value="Znf_C2H2_type"/>
</dbReference>
<dbReference type="SUPFAM" id="SSF57667">
    <property type="entry name" value="beta-beta-alpha zinc fingers"/>
    <property type="match status" value="4"/>
</dbReference>
<dbReference type="InterPro" id="IPR050888">
    <property type="entry name" value="ZnF_C2H2-type_TF"/>
</dbReference>
<dbReference type="PROSITE" id="PS50157">
    <property type="entry name" value="ZINC_FINGER_C2H2_2"/>
    <property type="match status" value="5"/>
</dbReference>
<dbReference type="AlphaFoldDB" id="A0A0K8W506"/>
<keyword evidence="5" id="KW-0862">Zinc</keyword>
<keyword evidence="3" id="KW-0677">Repeat</keyword>
<dbReference type="EMBL" id="GDHF01006339">
    <property type="protein sequence ID" value="JAI45975.1"/>
    <property type="molecule type" value="Transcribed_RNA"/>
</dbReference>
<dbReference type="PROSITE" id="PS00028">
    <property type="entry name" value="ZINC_FINGER_C2H2_1"/>
    <property type="match status" value="6"/>
</dbReference>
<dbReference type="PANTHER" id="PTHR24406">
    <property type="entry name" value="TRANSCRIPTIONAL REPRESSOR CTCFL-RELATED"/>
    <property type="match status" value="1"/>
</dbReference>
<feature type="domain" description="C2H2-type" evidence="9">
    <location>
        <begin position="540"/>
        <end position="562"/>
    </location>
</feature>
<evidence type="ECO:0000256" key="8">
    <source>
        <dbReference type="SAM" id="MobiDB-lite"/>
    </source>
</evidence>
<dbReference type="Gene3D" id="3.30.160.60">
    <property type="entry name" value="Classic Zinc Finger"/>
    <property type="match status" value="4"/>
</dbReference>
<keyword evidence="4 7" id="KW-0863">Zinc-finger</keyword>
<gene>
    <name evidence="10" type="primary">Zfp112_2</name>
    <name evidence="10" type="ORF">c0_g1_i1</name>
</gene>
<evidence type="ECO:0000256" key="6">
    <source>
        <dbReference type="ARBA" id="ARBA00023242"/>
    </source>
</evidence>
<keyword evidence="2" id="KW-0479">Metal-binding</keyword>
<evidence type="ECO:0000259" key="9">
    <source>
        <dbReference type="PROSITE" id="PS50157"/>
    </source>
</evidence>
<feature type="compositionally biased region" description="Polar residues" evidence="8">
    <location>
        <begin position="33"/>
        <end position="48"/>
    </location>
</feature>